<evidence type="ECO:0000256" key="4">
    <source>
        <dbReference type="SAM" id="SignalP"/>
    </source>
</evidence>
<name>A0A8E3B2Q8_RHILI</name>
<dbReference type="SUPFAM" id="SSF53850">
    <property type="entry name" value="Periplasmic binding protein-like II"/>
    <property type="match status" value="1"/>
</dbReference>
<gene>
    <name evidence="6" type="ORF">C8D77_11248</name>
</gene>
<dbReference type="InterPro" id="IPR000914">
    <property type="entry name" value="SBP_5_dom"/>
</dbReference>
<dbReference type="Gene3D" id="3.10.105.10">
    <property type="entry name" value="Dipeptide-binding Protein, Domain 3"/>
    <property type="match status" value="1"/>
</dbReference>
<dbReference type="GO" id="GO:0030288">
    <property type="term" value="C:outer membrane-bounded periplasmic space"/>
    <property type="evidence" value="ECO:0007669"/>
    <property type="project" value="UniProtKB-ARBA"/>
</dbReference>
<evidence type="ECO:0000313" key="7">
    <source>
        <dbReference type="Proteomes" id="UP000245631"/>
    </source>
</evidence>
<feature type="domain" description="Solute-binding protein family 5" evidence="5">
    <location>
        <begin position="78"/>
        <end position="434"/>
    </location>
</feature>
<feature type="chain" id="PRO_5034929429" evidence="4">
    <location>
        <begin position="28"/>
        <end position="536"/>
    </location>
</feature>
<dbReference type="PIRSF" id="PIRSF002741">
    <property type="entry name" value="MppA"/>
    <property type="match status" value="1"/>
</dbReference>
<proteinExistence type="inferred from homology"/>
<dbReference type="Pfam" id="PF00496">
    <property type="entry name" value="SBP_bac_5"/>
    <property type="match status" value="1"/>
</dbReference>
<organism evidence="6 7">
    <name type="scientific">Rhizobium loti</name>
    <name type="common">Mesorhizobium loti</name>
    <dbReference type="NCBI Taxonomy" id="381"/>
    <lineage>
        <taxon>Bacteria</taxon>
        <taxon>Pseudomonadati</taxon>
        <taxon>Pseudomonadota</taxon>
        <taxon>Alphaproteobacteria</taxon>
        <taxon>Hyphomicrobiales</taxon>
        <taxon>Phyllobacteriaceae</taxon>
        <taxon>Mesorhizobium</taxon>
    </lineage>
</organism>
<dbReference type="Gene3D" id="3.90.76.10">
    <property type="entry name" value="Dipeptide-binding Protein, Domain 1"/>
    <property type="match status" value="1"/>
</dbReference>
<dbReference type="RefSeq" id="WP_109670701.1">
    <property type="nucleotide sequence ID" value="NZ_QGGH01000012.1"/>
</dbReference>
<dbReference type="PROSITE" id="PS01040">
    <property type="entry name" value="SBP_BACTERIAL_5"/>
    <property type="match status" value="1"/>
</dbReference>
<dbReference type="Proteomes" id="UP000245631">
    <property type="component" value="Unassembled WGS sequence"/>
</dbReference>
<comment type="caution">
    <text evidence="6">The sequence shown here is derived from an EMBL/GenBank/DDBJ whole genome shotgun (WGS) entry which is preliminary data.</text>
</comment>
<dbReference type="CDD" id="cd08502">
    <property type="entry name" value="PBP2_NikA_DppA_OppA_like_16"/>
    <property type="match status" value="1"/>
</dbReference>
<dbReference type="AlphaFoldDB" id="A0A8E3B2Q8"/>
<dbReference type="PROSITE" id="PS51318">
    <property type="entry name" value="TAT"/>
    <property type="match status" value="1"/>
</dbReference>
<dbReference type="GO" id="GO:0043190">
    <property type="term" value="C:ATP-binding cassette (ABC) transporter complex"/>
    <property type="evidence" value="ECO:0007669"/>
    <property type="project" value="InterPro"/>
</dbReference>
<dbReference type="InterPro" id="IPR023765">
    <property type="entry name" value="SBP_5_CS"/>
</dbReference>
<evidence type="ECO:0000256" key="1">
    <source>
        <dbReference type="ARBA" id="ARBA00004418"/>
    </source>
</evidence>
<dbReference type="InterPro" id="IPR006311">
    <property type="entry name" value="TAT_signal"/>
</dbReference>
<dbReference type="GeneID" id="61055026"/>
<dbReference type="InterPro" id="IPR030678">
    <property type="entry name" value="Peptide/Ni-bd"/>
</dbReference>
<reference evidence="6 7" key="1">
    <citation type="submission" date="2018-05" db="EMBL/GenBank/DDBJ databases">
        <title>Genomic Encyclopedia of Type Strains, Phase IV (KMG-IV): sequencing the most valuable type-strain genomes for metagenomic binning, comparative biology and taxonomic classification.</title>
        <authorList>
            <person name="Goeker M."/>
        </authorList>
    </citation>
    <scope>NUCLEOTIDE SEQUENCE [LARGE SCALE GENOMIC DNA]</scope>
    <source>
        <strain evidence="6 7">DSM 2626</strain>
    </source>
</reference>
<comment type="subcellular location">
    <subcellularLocation>
        <location evidence="1">Periplasm</location>
    </subcellularLocation>
</comment>
<accession>A0A8E3B2Q8</accession>
<evidence type="ECO:0000256" key="3">
    <source>
        <dbReference type="ARBA" id="ARBA00022729"/>
    </source>
</evidence>
<sequence length="536" mass="59162">MTLSRRTLFKAGIAAGAAISVSSILRAQTQPAPDRTVRMVKSTDLRVFDPIWTATNITADHGAAIYDTLFSVDSKFMPQPQMVGRWGLSDDKKTYTFELRDGLGWHDGTSVTAADCVASIHRWGQVAPGGQLLLERASDISKKDDKTFTISLREPLGLLIDLLADLTPPCLFIMREKDASHPASEQVTTKIGSGPFKFNEALAKPGASITYDRNEKYIPRKEPSDGMAGGKVVKVDRVVWDVIADQQTAMAALQAGEIDYFELPPADFYSSIESDPNLALQVLDKAGQDALVRMNFLQPPFDNVKARQAVLHLIDQEAFMRAMYPDPKYIDSVTSIFGKDTLLSNGENTGWYKKGGDPEKAKELFKQAGYAGQKVVILDPTDWHEGDNASQLLAAALQKVGVNAELAPMDWGGVTTRRANKGPVENGGWSMFITSEMDFSLGNPLTDPLLTANGDKAWYGWPNNDEYEALRRKLADVQTLEERKELARKMQAIWWDFVGDVRLGKYISPIARRKTLTGLIGVPAIVPMWNMQKTSA</sequence>
<evidence type="ECO:0000313" key="6">
    <source>
        <dbReference type="EMBL" id="PWJ88155.1"/>
    </source>
</evidence>
<dbReference type="InterPro" id="IPR039424">
    <property type="entry name" value="SBP_5"/>
</dbReference>
<dbReference type="GO" id="GO:0015833">
    <property type="term" value="P:peptide transport"/>
    <property type="evidence" value="ECO:0007669"/>
    <property type="project" value="TreeGrafter"/>
</dbReference>
<dbReference type="EMBL" id="QGGH01000012">
    <property type="protein sequence ID" value="PWJ88155.1"/>
    <property type="molecule type" value="Genomic_DNA"/>
</dbReference>
<evidence type="ECO:0000259" key="5">
    <source>
        <dbReference type="Pfam" id="PF00496"/>
    </source>
</evidence>
<protein>
    <submittedName>
        <fullName evidence="6">Peptide/nickel transport system substrate-binding protein</fullName>
    </submittedName>
</protein>
<keyword evidence="3 4" id="KW-0732">Signal</keyword>
<dbReference type="Gene3D" id="3.40.190.10">
    <property type="entry name" value="Periplasmic binding protein-like II"/>
    <property type="match status" value="1"/>
</dbReference>
<dbReference type="PANTHER" id="PTHR30290:SF38">
    <property type="entry name" value="D,D-DIPEPTIDE-BINDING PERIPLASMIC PROTEIN DDPA-RELATED"/>
    <property type="match status" value="1"/>
</dbReference>
<comment type="similarity">
    <text evidence="2">Belongs to the bacterial solute-binding protein 5 family.</text>
</comment>
<dbReference type="GO" id="GO:1904680">
    <property type="term" value="F:peptide transmembrane transporter activity"/>
    <property type="evidence" value="ECO:0007669"/>
    <property type="project" value="TreeGrafter"/>
</dbReference>
<feature type="signal peptide" evidence="4">
    <location>
        <begin position="1"/>
        <end position="27"/>
    </location>
</feature>
<evidence type="ECO:0000256" key="2">
    <source>
        <dbReference type="ARBA" id="ARBA00005695"/>
    </source>
</evidence>
<dbReference type="PANTHER" id="PTHR30290">
    <property type="entry name" value="PERIPLASMIC BINDING COMPONENT OF ABC TRANSPORTER"/>
    <property type="match status" value="1"/>
</dbReference>